<dbReference type="Proteomes" id="UP001344251">
    <property type="component" value="Chromosome"/>
</dbReference>
<gene>
    <name evidence="2" type="ORF">OG863_00920</name>
</gene>
<organism evidence="2 3">
    <name type="scientific">Streptomyces decoyicus</name>
    <dbReference type="NCBI Taxonomy" id="249567"/>
    <lineage>
        <taxon>Bacteria</taxon>
        <taxon>Bacillati</taxon>
        <taxon>Actinomycetota</taxon>
        <taxon>Actinomycetes</taxon>
        <taxon>Kitasatosporales</taxon>
        <taxon>Streptomycetaceae</taxon>
        <taxon>Streptomyces</taxon>
    </lineage>
</organism>
<keyword evidence="3" id="KW-1185">Reference proteome</keyword>
<evidence type="ECO:0000313" key="3">
    <source>
        <dbReference type="Proteomes" id="UP001344251"/>
    </source>
</evidence>
<dbReference type="EMBL" id="CP109106">
    <property type="protein sequence ID" value="WSB66656.1"/>
    <property type="molecule type" value="Genomic_DNA"/>
</dbReference>
<name>A0ABZ1F8X2_9ACTN</name>
<evidence type="ECO:0000313" key="2">
    <source>
        <dbReference type="EMBL" id="WSB66656.1"/>
    </source>
</evidence>
<proteinExistence type="predicted"/>
<feature type="region of interest" description="Disordered" evidence="1">
    <location>
        <begin position="98"/>
        <end position="125"/>
    </location>
</feature>
<feature type="compositionally biased region" description="Basic and acidic residues" evidence="1">
    <location>
        <begin position="98"/>
        <end position="111"/>
    </location>
</feature>
<accession>A0ABZ1F8X2</accession>
<evidence type="ECO:0000256" key="1">
    <source>
        <dbReference type="SAM" id="MobiDB-lite"/>
    </source>
</evidence>
<protein>
    <submittedName>
        <fullName evidence="2">Uncharacterized protein</fullName>
    </submittedName>
</protein>
<reference evidence="2 3" key="1">
    <citation type="submission" date="2022-10" db="EMBL/GenBank/DDBJ databases">
        <title>The complete genomes of actinobacterial strains from the NBC collection.</title>
        <authorList>
            <person name="Joergensen T.S."/>
            <person name="Alvarez Arevalo M."/>
            <person name="Sterndorff E.B."/>
            <person name="Faurdal D."/>
            <person name="Vuksanovic O."/>
            <person name="Mourched A.-S."/>
            <person name="Charusanti P."/>
            <person name="Shaw S."/>
            <person name="Blin K."/>
            <person name="Weber T."/>
        </authorList>
    </citation>
    <scope>NUCLEOTIDE SEQUENCE [LARGE SCALE GENOMIC DNA]</scope>
    <source>
        <strain evidence="2 3">NBC 01774</strain>
    </source>
</reference>
<dbReference type="RefSeq" id="WP_326615785.1">
    <property type="nucleotide sequence ID" value="NZ_CP109106.1"/>
</dbReference>
<sequence>MPIPSATQTYSLVPDSSFLHPYDPDHDGLRRLAACGPEHLSELQQQYRTRPFVKEELWAGKVARALRTQPNLDEDELADVTGLNYIQIERSLTWESERFLREQTPPNDHEGPAGAAGTQNTEEPT</sequence>